<feature type="transmembrane region" description="Helical" evidence="2">
    <location>
        <begin position="73"/>
        <end position="93"/>
    </location>
</feature>
<comment type="caution">
    <text evidence="3">The sequence shown here is derived from an EMBL/GenBank/DDBJ whole genome shotgun (WGS) entry which is preliminary data.</text>
</comment>
<sequence>MEEHMCPMINKSITNDDGKTITTNDGRTKPTDDCKAMTANDCGTITIDVGKRTPTDEGQNTIMKDQLNELRNTWLMIFAVTNTIWLALIFTLANKGQLFSVLGSNPAVKQAHQFCAKLRAAEHVDGKVEGGVEVADQNGNIVKELNVLGIVIGHVRIN</sequence>
<keyword evidence="4" id="KW-1185">Reference proteome</keyword>
<accession>A0A9D4F8V3</accession>
<reference evidence="3" key="1">
    <citation type="journal article" date="2019" name="bioRxiv">
        <title>The Genome of the Zebra Mussel, Dreissena polymorpha: A Resource for Invasive Species Research.</title>
        <authorList>
            <person name="McCartney M.A."/>
            <person name="Auch B."/>
            <person name="Kono T."/>
            <person name="Mallez S."/>
            <person name="Zhang Y."/>
            <person name="Obille A."/>
            <person name="Becker A."/>
            <person name="Abrahante J.E."/>
            <person name="Garbe J."/>
            <person name="Badalamenti J.P."/>
            <person name="Herman A."/>
            <person name="Mangelson H."/>
            <person name="Liachko I."/>
            <person name="Sullivan S."/>
            <person name="Sone E.D."/>
            <person name="Koren S."/>
            <person name="Silverstein K.A.T."/>
            <person name="Beckman K.B."/>
            <person name="Gohl D.M."/>
        </authorList>
    </citation>
    <scope>NUCLEOTIDE SEQUENCE</scope>
    <source>
        <strain evidence="3">Duluth1</strain>
        <tissue evidence="3">Whole animal</tissue>
    </source>
</reference>
<name>A0A9D4F8V3_DREPO</name>
<dbReference type="Proteomes" id="UP000828390">
    <property type="component" value="Unassembled WGS sequence"/>
</dbReference>
<dbReference type="EMBL" id="JAIWYP010000007">
    <property type="protein sequence ID" value="KAH3792161.1"/>
    <property type="molecule type" value="Genomic_DNA"/>
</dbReference>
<dbReference type="AlphaFoldDB" id="A0A9D4F8V3"/>
<keyword evidence="2" id="KW-1133">Transmembrane helix</keyword>
<protein>
    <submittedName>
        <fullName evidence="3">Uncharacterized protein</fullName>
    </submittedName>
</protein>
<proteinExistence type="predicted"/>
<evidence type="ECO:0000256" key="2">
    <source>
        <dbReference type="SAM" id="Phobius"/>
    </source>
</evidence>
<reference evidence="3" key="2">
    <citation type="submission" date="2020-11" db="EMBL/GenBank/DDBJ databases">
        <authorList>
            <person name="McCartney M.A."/>
            <person name="Auch B."/>
            <person name="Kono T."/>
            <person name="Mallez S."/>
            <person name="Becker A."/>
            <person name="Gohl D.M."/>
            <person name="Silverstein K.A.T."/>
            <person name="Koren S."/>
            <person name="Bechman K.B."/>
            <person name="Herman A."/>
            <person name="Abrahante J.E."/>
            <person name="Garbe J."/>
        </authorList>
    </citation>
    <scope>NUCLEOTIDE SEQUENCE</scope>
    <source>
        <strain evidence="3">Duluth1</strain>
        <tissue evidence="3">Whole animal</tissue>
    </source>
</reference>
<keyword evidence="2" id="KW-0472">Membrane</keyword>
<gene>
    <name evidence="3" type="ORF">DPMN_145652</name>
</gene>
<evidence type="ECO:0000256" key="1">
    <source>
        <dbReference type="SAM" id="MobiDB-lite"/>
    </source>
</evidence>
<evidence type="ECO:0000313" key="3">
    <source>
        <dbReference type="EMBL" id="KAH3792161.1"/>
    </source>
</evidence>
<feature type="region of interest" description="Disordered" evidence="1">
    <location>
        <begin position="1"/>
        <end position="29"/>
    </location>
</feature>
<evidence type="ECO:0000313" key="4">
    <source>
        <dbReference type="Proteomes" id="UP000828390"/>
    </source>
</evidence>
<keyword evidence="2" id="KW-0812">Transmembrane</keyword>
<organism evidence="3 4">
    <name type="scientific">Dreissena polymorpha</name>
    <name type="common">Zebra mussel</name>
    <name type="synonym">Mytilus polymorpha</name>
    <dbReference type="NCBI Taxonomy" id="45954"/>
    <lineage>
        <taxon>Eukaryota</taxon>
        <taxon>Metazoa</taxon>
        <taxon>Spiralia</taxon>
        <taxon>Lophotrochozoa</taxon>
        <taxon>Mollusca</taxon>
        <taxon>Bivalvia</taxon>
        <taxon>Autobranchia</taxon>
        <taxon>Heteroconchia</taxon>
        <taxon>Euheterodonta</taxon>
        <taxon>Imparidentia</taxon>
        <taxon>Neoheterodontei</taxon>
        <taxon>Myida</taxon>
        <taxon>Dreissenoidea</taxon>
        <taxon>Dreissenidae</taxon>
        <taxon>Dreissena</taxon>
    </lineage>
</organism>